<keyword evidence="3" id="KW-0804">Transcription</keyword>
<reference evidence="7" key="1">
    <citation type="submission" date="2019-05" db="EMBL/GenBank/DDBJ databases">
        <title>Flavobacterium profundi sp. nov., isolated from a deep-sea seamount.</title>
        <authorList>
            <person name="Zhang D.-C."/>
        </authorList>
    </citation>
    <scope>NUCLEOTIDE SEQUENCE [LARGE SCALE GENOMIC DNA]</scope>
    <source>
        <strain evidence="7">EC11</strain>
    </source>
</reference>
<reference evidence="6 7" key="2">
    <citation type="submission" date="2020-02" db="EMBL/GenBank/DDBJ databases">
        <title>Flavobacterium profundi sp. nov., isolated from a deep-sea seamount.</title>
        <authorList>
            <person name="Zhang D.-C."/>
        </authorList>
    </citation>
    <scope>NUCLEOTIDE SEQUENCE [LARGE SCALE GENOMIC DNA]</scope>
    <source>
        <strain evidence="6 7">EC11</strain>
    </source>
</reference>
<keyword evidence="4" id="KW-0812">Transmembrane</keyword>
<dbReference type="InterPro" id="IPR018060">
    <property type="entry name" value="HTH_AraC"/>
</dbReference>
<evidence type="ECO:0000256" key="2">
    <source>
        <dbReference type="ARBA" id="ARBA00023125"/>
    </source>
</evidence>
<comment type="caution">
    <text evidence="6">The sequence shown here is derived from an EMBL/GenBank/DDBJ whole genome shotgun (WGS) entry which is preliminary data.</text>
</comment>
<dbReference type="EMBL" id="VEVQ02000005">
    <property type="protein sequence ID" value="NHN25941.1"/>
    <property type="molecule type" value="Genomic_DNA"/>
</dbReference>
<dbReference type="PROSITE" id="PS01124">
    <property type="entry name" value="HTH_ARAC_FAMILY_2"/>
    <property type="match status" value="1"/>
</dbReference>
<proteinExistence type="predicted"/>
<sequence>MTDQILNDILEIMDLDTFKIYITGILPFFILSLLTYFLLTSPSKNRISNKLFAFFLILNTIEISGNFTPIFLGSNNKLIVFSNSLFYLQFPVFYLYVQSICYSDFYLKSKHLFHAIPFITGNIILLPNFYLADPSELIYLIGNYKILLEIKLNYILLHLTIICYLVVIFKLLSNFRKSYFENYSNNEISIYKWLFQLTIVLSIEQLAALLKNISDFLNMNKSYEILLILMGLIVLLITSWYVIKALKYPEIFIGIPSSLQKTKPLEAIRIIEKNANIFSQLEVYMEKNEPFLDSNLTLEKLAFSFNIKPKELSVLINYKKGSHFFDFINEYRIKKAKKILSDPKKNDKTILEVLYEVGFNSKSSFNTAFKKHTNLTPTEFKKANSL</sequence>
<dbReference type="Proteomes" id="UP000817854">
    <property type="component" value="Unassembled WGS sequence"/>
</dbReference>
<dbReference type="RefSeq" id="WP_140962277.1">
    <property type="nucleotide sequence ID" value="NZ_VEVQ02000005.1"/>
</dbReference>
<name>A0ABX0IQU2_9FLAO</name>
<protein>
    <submittedName>
        <fullName evidence="6">Helix-turn-helix transcriptional regulator</fullName>
    </submittedName>
</protein>
<keyword evidence="1" id="KW-0805">Transcription regulation</keyword>
<evidence type="ECO:0000256" key="3">
    <source>
        <dbReference type="ARBA" id="ARBA00023163"/>
    </source>
</evidence>
<dbReference type="PANTHER" id="PTHR43280:SF29">
    <property type="entry name" value="ARAC-FAMILY TRANSCRIPTIONAL REGULATOR"/>
    <property type="match status" value="1"/>
</dbReference>
<dbReference type="InterPro" id="IPR018062">
    <property type="entry name" value="HTH_AraC-typ_CS"/>
</dbReference>
<accession>A0ABX0IQU2</accession>
<gene>
    <name evidence="6" type="ORF">FIA58_009670</name>
</gene>
<dbReference type="Gene3D" id="1.10.10.60">
    <property type="entry name" value="Homeodomain-like"/>
    <property type="match status" value="2"/>
</dbReference>
<feature type="transmembrane region" description="Helical" evidence="4">
    <location>
        <begin position="78"/>
        <end position="97"/>
    </location>
</feature>
<keyword evidence="4" id="KW-0472">Membrane</keyword>
<dbReference type="Pfam" id="PF12833">
    <property type="entry name" value="HTH_18"/>
    <property type="match status" value="1"/>
</dbReference>
<dbReference type="PRINTS" id="PR00032">
    <property type="entry name" value="HTHARAC"/>
</dbReference>
<organism evidence="6 7">
    <name type="scientific">Flavobacterium jejuense</name>
    <dbReference type="NCBI Taxonomy" id="1544455"/>
    <lineage>
        <taxon>Bacteria</taxon>
        <taxon>Pseudomonadati</taxon>
        <taxon>Bacteroidota</taxon>
        <taxon>Flavobacteriia</taxon>
        <taxon>Flavobacteriales</taxon>
        <taxon>Flavobacteriaceae</taxon>
        <taxon>Flavobacterium</taxon>
    </lineage>
</organism>
<dbReference type="PROSITE" id="PS00041">
    <property type="entry name" value="HTH_ARAC_FAMILY_1"/>
    <property type="match status" value="1"/>
</dbReference>
<feature type="transmembrane region" description="Helical" evidence="4">
    <location>
        <begin position="225"/>
        <end position="243"/>
    </location>
</feature>
<feature type="transmembrane region" description="Helical" evidence="4">
    <location>
        <begin position="20"/>
        <end position="39"/>
    </location>
</feature>
<keyword evidence="2" id="KW-0238">DNA-binding</keyword>
<feature type="transmembrane region" description="Helical" evidence="4">
    <location>
        <begin position="152"/>
        <end position="172"/>
    </location>
</feature>
<dbReference type="InterPro" id="IPR020449">
    <property type="entry name" value="Tscrpt_reg_AraC-type_HTH"/>
</dbReference>
<feature type="transmembrane region" description="Helical" evidence="4">
    <location>
        <begin position="51"/>
        <end position="72"/>
    </location>
</feature>
<feature type="transmembrane region" description="Helical" evidence="4">
    <location>
        <begin position="193"/>
        <end position="213"/>
    </location>
</feature>
<feature type="domain" description="HTH araC/xylS-type" evidence="5">
    <location>
        <begin position="279"/>
        <end position="383"/>
    </location>
</feature>
<dbReference type="SMART" id="SM00342">
    <property type="entry name" value="HTH_ARAC"/>
    <property type="match status" value="1"/>
</dbReference>
<evidence type="ECO:0000313" key="7">
    <source>
        <dbReference type="Proteomes" id="UP000817854"/>
    </source>
</evidence>
<dbReference type="PANTHER" id="PTHR43280">
    <property type="entry name" value="ARAC-FAMILY TRANSCRIPTIONAL REGULATOR"/>
    <property type="match status" value="1"/>
</dbReference>
<feature type="transmembrane region" description="Helical" evidence="4">
    <location>
        <begin position="112"/>
        <end position="132"/>
    </location>
</feature>
<evidence type="ECO:0000259" key="5">
    <source>
        <dbReference type="PROSITE" id="PS01124"/>
    </source>
</evidence>
<evidence type="ECO:0000256" key="4">
    <source>
        <dbReference type="SAM" id="Phobius"/>
    </source>
</evidence>
<dbReference type="SUPFAM" id="SSF46689">
    <property type="entry name" value="Homeodomain-like"/>
    <property type="match status" value="1"/>
</dbReference>
<keyword evidence="4" id="KW-1133">Transmembrane helix</keyword>
<evidence type="ECO:0000256" key="1">
    <source>
        <dbReference type="ARBA" id="ARBA00023015"/>
    </source>
</evidence>
<keyword evidence="7" id="KW-1185">Reference proteome</keyword>
<dbReference type="InterPro" id="IPR009057">
    <property type="entry name" value="Homeodomain-like_sf"/>
</dbReference>
<evidence type="ECO:0000313" key="6">
    <source>
        <dbReference type="EMBL" id="NHN25941.1"/>
    </source>
</evidence>